<evidence type="ECO:0000256" key="1">
    <source>
        <dbReference type="SAM" id="Phobius"/>
    </source>
</evidence>
<keyword evidence="1" id="KW-0472">Membrane</keyword>
<feature type="transmembrane region" description="Helical" evidence="1">
    <location>
        <begin position="54"/>
        <end position="75"/>
    </location>
</feature>
<name>A0A1Q8E7R7_9STRE</name>
<dbReference type="AlphaFoldDB" id="A0A1Q8E7R7"/>
<gene>
    <name evidence="2" type="ORF">BU202_05055</name>
</gene>
<feature type="transmembrane region" description="Helical" evidence="1">
    <location>
        <begin position="151"/>
        <end position="173"/>
    </location>
</feature>
<accession>A0A1Q8E7R7</accession>
<keyword evidence="1" id="KW-1133">Transmembrane helix</keyword>
<dbReference type="RefSeq" id="WP_075104713.1">
    <property type="nucleotide sequence ID" value="NZ_MSJM01000004.1"/>
</dbReference>
<keyword evidence="1" id="KW-0812">Transmembrane</keyword>
<dbReference type="EMBL" id="MSJM01000004">
    <property type="protein sequence ID" value="OLF47837.1"/>
    <property type="molecule type" value="Genomic_DNA"/>
</dbReference>
<dbReference type="OrthoDB" id="2195257at2"/>
<reference evidence="3" key="1">
    <citation type="submission" date="2016-12" db="EMBL/GenBank/DDBJ databases">
        <authorList>
            <person name="Gulvik C.A."/>
        </authorList>
    </citation>
    <scope>NUCLEOTIDE SEQUENCE [LARGE SCALE GENOMIC DNA]</scope>
    <source>
        <strain evidence="3">NED12-00049-6B</strain>
    </source>
</reference>
<proteinExistence type="predicted"/>
<evidence type="ECO:0000313" key="2">
    <source>
        <dbReference type="EMBL" id="OLF47837.1"/>
    </source>
</evidence>
<feature type="transmembrane region" description="Helical" evidence="1">
    <location>
        <begin position="95"/>
        <end position="115"/>
    </location>
</feature>
<organism evidence="2 3">
    <name type="scientific">Streptococcus cuniculi</name>
    <dbReference type="NCBI Taxonomy" id="1432788"/>
    <lineage>
        <taxon>Bacteria</taxon>
        <taxon>Bacillati</taxon>
        <taxon>Bacillota</taxon>
        <taxon>Bacilli</taxon>
        <taxon>Lactobacillales</taxon>
        <taxon>Streptococcaceae</taxon>
        <taxon>Streptococcus</taxon>
    </lineage>
</organism>
<sequence>MTQTKKSLFKASFEESLNLQDDGFLQFQKKDVYNKLVNYFKNGKPSFGIRIQSFILTILFPVGLNFMVYVCSRSLHDAHPKELAHPVSQHPILTVEVYLICLLIWLLVVFVGKFVRRAYLLPYRYHFHACTFLIWLVVEFNLLAIDLSLPALSFWGIVAIFGLMFILACRMFAGRVRVLKNLMYGTDFSPNVGHKMASKIAVYGMGILGLGVIIRILLSVFSIKLSDTMTLLGLFLTWMILSLALIAMIIYMEFPFFLQAYYKWTYPEEYREWEGKSLEEWYGKKYLKKHKDLYQTDKVEEKGHV</sequence>
<evidence type="ECO:0000313" key="3">
    <source>
        <dbReference type="Proteomes" id="UP000186890"/>
    </source>
</evidence>
<feature type="transmembrane region" description="Helical" evidence="1">
    <location>
        <begin position="127"/>
        <end position="145"/>
    </location>
</feature>
<feature type="transmembrane region" description="Helical" evidence="1">
    <location>
        <begin position="200"/>
        <end position="223"/>
    </location>
</feature>
<keyword evidence="3" id="KW-1185">Reference proteome</keyword>
<comment type="caution">
    <text evidence="2">The sequence shown here is derived from an EMBL/GenBank/DDBJ whole genome shotgun (WGS) entry which is preliminary data.</text>
</comment>
<protein>
    <submittedName>
        <fullName evidence="2">Uncharacterized protein</fullName>
    </submittedName>
</protein>
<feature type="transmembrane region" description="Helical" evidence="1">
    <location>
        <begin position="229"/>
        <end position="251"/>
    </location>
</feature>
<dbReference type="Proteomes" id="UP000186890">
    <property type="component" value="Unassembled WGS sequence"/>
</dbReference>